<reference evidence="1 2" key="1">
    <citation type="submission" date="2020-02" db="EMBL/GenBank/DDBJ databases">
        <title>Genome sequence of Roseobacter ponti.</title>
        <authorList>
            <person name="Hollensteiner J."/>
            <person name="Schneider D."/>
            <person name="Poehlein A."/>
            <person name="Daniel R."/>
        </authorList>
    </citation>
    <scope>NUCLEOTIDE SEQUENCE [LARGE SCALE GENOMIC DNA]</scope>
    <source>
        <strain evidence="1 2">DSM 106830</strain>
    </source>
</reference>
<dbReference type="Pfam" id="PF13489">
    <property type="entry name" value="Methyltransf_23"/>
    <property type="match status" value="1"/>
</dbReference>
<dbReference type="PANTHER" id="PTHR43861">
    <property type="entry name" value="TRANS-ACONITATE 2-METHYLTRANSFERASE-RELATED"/>
    <property type="match status" value="1"/>
</dbReference>
<gene>
    <name evidence="1" type="ORF">G3256_17740</name>
</gene>
<keyword evidence="2" id="KW-1185">Reference proteome</keyword>
<name>A0A858SYE4_9RHOB</name>
<dbReference type="SUPFAM" id="SSF53335">
    <property type="entry name" value="S-adenosyl-L-methionine-dependent methyltransferases"/>
    <property type="match status" value="1"/>
</dbReference>
<protein>
    <submittedName>
        <fullName evidence="1">Class I SAM-dependent methyltransferase</fullName>
    </submittedName>
</protein>
<keyword evidence="1" id="KW-0808">Transferase</keyword>
<dbReference type="RefSeq" id="WP_169642099.1">
    <property type="nucleotide sequence ID" value="NZ_CP048788.1"/>
</dbReference>
<dbReference type="KEGG" id="rpon:G3256_17740"/>
<dbReference type="InterPro" id="IPR029063">
    <property type="entry name" value="SAM-dependent_MTases_sf"/>
</dbReference>
<evidence type="ECO:0000313" key="1">
    <source>
        <dbReference type="EMBL" id="QJF52882.1"/>
    </source>
</evidence>
<sequence>MNETPGRYSEAAVVYDAFAEKYRDYSAGKAAYISSVDNLVCDALINGAGAMLDYGSGDGVRGASVAARTRPAVFFQADVSPEMVARCETLGAAERVFLVDRADWSEDLPPVDTIICLWNVLGHVPGTQVRRELLAELFSLLKPGGRLFIDVNNRHYAGYGRLQSLWRRFVDRISPDYARGDVRFNWQIDGTDYPASGHFFTPAEMRDLLTTAGFDIASSLAVDYTTGAVSADPTQGQLFFEAVRPG</sequence>
<dbReference type="EMBL" id="CP048788">
    <property type="protein sequence ID" value="QJF52882.1"/>
    <property type="molecule type" value="Genomic_DNA"/>
</dbReference>
<accession>A0A858SYE4</accession>
<dbReference type="AlphaFoldDB" id="A0A858SYE4"/>
<dbReference type="Gene3D" id="3.40.50.150">
    <property type="entry name" value="Vaccinia Virus protein VP39"/>
    <property type="match status" value="1"/>
</dbReference>
<dbReference type="CDD" id="cd02440">
    <property type="entry name" value="AdoMet_MTases"/>
    <property type="match status" value="1"/>
</dbReference>
<keyword evidence="1" id="KW-0489">Methyltransferase</keyword>
<organism evidence="1 2">
    <name type="scientific">Roseobacter ponti</name>
    <dbReference type="NCBI Taxonomy" id="1891787"/>
    <lineage>
        <taxon>Bacteria</taxon>
        <taxon>Pseudomonadati</taxon>
        <taxon>Pseudomonadota</taxon>
        <taxon>Alphaproteobacteria</taxon>
        <taxon>Rhodobacterales</taxon>
        <taxon>Roseobacteraceae</taxon>
        <taxon>Roseobacter</taxon>
    </lineage>
</organism>
<evidence type="ECO:0000313" key="2">
    <source>
        <dbReference type="Proteomes" id="UP000503308"/>
    </source>
</evidence>
<dbReference type="GO" id="GO:0008168">
    <property type="term" value="F:methyltransferase activity"/>
    <property type="evidence" value="ECO:0007669"/>
    <property type="project" value="UniProtKB-KW"/>
</dbReference>
<dbReference type="GO" id="GO:0032259">
    <property type="term" value="P:methylation"/>
    <property type="evidence" value="ECO:0007669"/>
    <property type="project" value="UniProtKB-KW"/>
</dbReference>
<dbReference type="Proteomes" id="UP000503308">
    <property type="component" value="Chromosome"/>
</dbReference>
<proteinExistence type="predicted"/>